<feature type="domain" description="B box-type" evidence="5">
    <location>
        <begin position="13"/>
        <end position="54"/>
    </location>
</feature>
<evidence type="ECO:0000256" key="1">
    <source>
        <dbReference type="ARBA" id="ARBA00022771"/>
    </source>
</evidence>
<reference evidence="7" key="3">
    <citation type="submission" date="2025-09" db="UniProtKB">
        <authorList>
            <consortium name="Ensembl"/>
        </authorList>
    </citation>
    <scope>IDENTIFICATION</scope>
    <source>
        <strain evidence="7">Glennie</strain>
    </source>
</reference>
<dbReference type="PRINTS" id="PR01407">
    <property type="entry name" value="BUTYPHLNCDUF"/>
</dbReference>
<evidence type="ECO:0000256" key="3">
    <source>
        <dbReference type="PROSITE-ProRule" id="PRU00024"/>
    </source>
</evidence>
<dbReference type="GO" id="GO:0008270">
    <property type="term" value="F:zinc ion binding"/>
    <property type="evidence" value="ECO:0007669"/>
    <property type="project" value="UniProtKB-KW"/>
</dbReference>
<dbReference type="Proteomes" id="UP000002279">
    <property type="component" value="Chromosome X5"/>
</dbReference>
<dbReference type="PROSITE" id="PS50119">
    <property type="entry name" value="ZF_BBOX"/>
    <property type="match status" value="1"/>
</dbReference>
<dbReference type="InterPro" id="IPR013320">
    <property type="entry name" value="ConA-like_dom_sf"/>
</dbReference>
<feature type="coiled-coil region" evidence="4">
    <location>
        <begin position="62"/>
        <end position="89"/>
    </location>
</feature>
<dbReference type="Ensembl" id="ENSOANT00000009364.3">
    <property type="protein sequence ID" value="ENSOANP00000009362.3"/>
    <property type="gene ID" value="ENSOANG00000005881.3"/>
</dbReference>
<dbReference type="InterPro" id="IPR043136">
    <property type="entry name" value="B30.2/SPRY_sf"/>
</dbReference>
<dbReference type="GO" id="GO:0061630">
    <property type="term" value="F:ubiquitin protein ligase activity"/>
    <property type="evidence" value="ECO:0000318"/>
    <property type="project" value="GO_Central"/>
</dbReference>
<protein>
    <submittedName>
        <fullName evidence="7">Uncharacterized protein</fullName>
    </submittedName>
</protein>
<dbReference type="InterPro" id="IPR050143">
    <property type="entry name" value="TRIM/RBCC"/>
</dbReference>
<dbReference type="SMART" id="SM00336">
    <property type="entry name" value="BBOX"/>
    <property type="match status" value="1"/>
</dbReference>
<organism evidence="7 8">
    <name type="scientific">Ornithorhynchus anatinus</name>
    <name type="common">Duckbill platypus</name>
    <dbReference type="NCBI Taxonomy" id="9258"/>
    <lineage>
        <taxon>Eukaryota</taxon>
        <taxon>Metazoa</taxon>
        <taxon>Chordata</taxon>
        <taxon>Craniata</taxon>
        <taxon>Vertebrata</taxon>
        <taxon>Euteleostomi</taxon>
        <taxon>Mammalia</taxon>
        <taxon>Monotremata</taxon>
        <taxon>Ornithorhynchidae</taxon>
        <taxon>Ornithorhynchus</taxon>
    </lineage>
</organism>
<dbReference type="InterPro" id="IPR003877">
    <property type="entry name" value="SPRY_dom"/>
</dbReference>
<accession>F6W2U9</accession>
<dbReference type="Gene3D" id="3.30.160.60">
    <property type="entry name" value="Classic Zinc Finger"/>
    <property type="match status" value="1"/>
</dbReference>
<dbReference type="SMART" id="SM00589">
    <property type="entry name" value="PRY"/>
    <property type="match status" value="1"/>
</dbReference>
<keyword evidence="4" id="KW-0175">Coiled coil</keyword>
<dbReference type="InterPro" id="IPR001870">
    <property type="entry name" value="B30.2/SPRY"/>
</dbReference>
<evidence type="ECO:0000313" key="7">
    <source>
        <dbReference type="Ensembl" id="ENSOANP00000009362.3"/>
    </source>
</evidence>
<dbReference type="Pfam" id="PF00643">
    <property type="entry name" value="zf-B_box"/>
    <property type="match status" value="1"/>
</dbReference>
<dbReference type="AlphaFoldDB" id="F6W2U9"/>
<dbReference type="InterPro" id="IPR006574">
    <property type="entry name" value="PRY"/>
</dbReference>
<dbReference type="OMA" id="EDTKCRE"/>
<reference evidence="7" key="2">
    <citation type="submission" date="2025-08" db="UniProtKB">
        <authorList>
            <consortium name="Ensembl"/>
        </authorList>
    </citation>
    <scope>IDENTIFICATION</scope>
    <source>
        <strain evidence="7">Glennie</strain>
    </source>
</reference>
<dbReference type="SUPFAM" id="SSF57845">
    <property type="entry name" value="B-box zinc-binding domain"/>
    <property type="match status" value="1"/>
</dbReference>
<evidence type="ECO:0000256" key="4">
    <source>
        <dbReference type="SAM" id="Coils"/>
    </source>
</evidence>
<evidence type="ECO:0000259" key="5">
    <source>
        <dbReference type="PROSITE" id="PS50119"/>
    </source>
</evidence>
<dbReference type="InterPro" id="IPR000315">
    <property type="entry name" value="Znf_B-box"/>
</dbReference>
<keyword evidence="1 3" id="KW-0479">Metal-binding</keyword>
<dbReference type="GO" id="GO:0045087">
    <property type="term" value="P:innate immune response"/>
    <property type="evidence" value="ECO:0000318"/>
    <property type="project" value="GO_Central"/>
</dbReference>
<sequence length="393" mass="43947">MEESPDVSAPGPGGGSFCKEHREKIYFFCEDDGKFLCVFCREGQEHRTHRVDLLDQIAHPYKERLRNRLEGLRKEKEALEGVKQREDAKLHLLLTQLDGKRRQLDAAFERLRGILEGQQRLLRAQLEKLDQAIREEREGYLARISEELARLRVLIVELDLKCQQPASGLLKDIRGTLNRCELGTFVSPEAISADLAEQIREFYRKTLSLPESMEKFSGEQGESVTLDPKTFSGNVVLSADRKSMSFTKVKQDLPDGPERFDQFPGALGCRGFSSGTHTWEAEVGLGPMGACIVGVADEAGKRKGDVSLKPEEGFWALGISSDRCWATTSPSSDLALSDTPKRVRVTLDCDRGQMTLSNAETQAPIFTVPVPGARTLFPFFGVWERGSWLTLSP</sequence>
<dbReference type="PANTHER" id="PTHR24103">
    <property type="entry name" value="E3 UBIQUITIN-PROTEIN LIGASE TRIM"/>
    <property type="match status" value="1"/>
</dbReference>
<feature type="domain" description="B30.2/SPRY" evidence="6">
    <location>
        <begin position="204"/>
        <end position="393"/>
    </location>
</feature>
<dbReference type="Gene3D" id="2.60.120.920">
    <property type="match status" value="1"/>
</dbReference>
<gene>
    <name evidence="7" type="primary">TRIM15</name>
</gene>
<evidence type="ECO:0000313" key="8">
    <source>
        <dbReference type="Proteomes" id="UP000002279"/>
    </source>
</evidence>
<dbReference type="Pfam" id="PF13765">
    <property type="entry name" value="PRY"/>
    <property type="match status" value="1"/>
</dbReference>
<dbReference type="PROSITE" id="PS50188">
    <property type="entry name" value="B302_SPRY"/>
    <property type="match status" value="1"/>
</dbReference>
<keyword evidence="1 3" id="KW-0863">Zinc-finger</keyword>
<feature type="coiled-coil region" evidence="4">
    <location>
        <begin position="115"/>
        <end position="161"/>
    </location>
</feature>
<dbReference type="GeneTree" id="ENSGT00940000162589"/>
<keyword evidence="8" id="KW-1185">Reference proteome</keyword>
<dbReference type="InterPro" id="IPR003879">
    <property type="entry name" value="Butyrophylin_SPRY"/>
</dbReference>
<dbReference type="SMART" id="SM00449">
    <property type="entry name" value="SPRY"/>
    <property type="match status" value="1"/>
</dbReference>
<keyword evidence="2" id="KW-0862">Zinc</keyword>
<evidence type="ECO:0000256" key="2">
    <source>
        <dbReference type="ARBA" id="ARBA00022833"/>
    </source>
</evidence>
<dbReference type="SUPFAM" id="SSF49899">
    <property type="entry name" value="Concanavalin A-like lectins/glucanases"/>
    <property type="match status" value="1"/>
</dbReference>
<dbReference type="GO" id="GO:0005737">
    <property type="term" value="C:cytoplasm"/>
    <property type="evidence" value="ECO:0000318"/>
    <property type="project" value="GO_Central"/>
</dbReference>
<dbReference type="InParanoid" id="F6W2U9"/>
<evidence type="ECO:0000259" key="6">
    <source>
        <dbReference type="PROSITE" id="PS50188"/>
    </source>
</evidence>
<dbReference type="Pfam" id="PF00622">
    <property type="entry name" value="SPRY"/>
    <property type="match status" value="1"/>
</dbReference>
<dbReference type="CDD" id="cd19765">
    <property type="entry name" value="Bbox2_TRIM10-like"/>
    <property type="match status" value="1"/>
</dbReference>
<reference evidence="7 8" key="1">
    <citation type="journal article" date="2008" name="Nature">
        <title>Genome analysis of the platypus reveals unique signatures of evolution.</title>
        <authorList>
            <person name="Warren W.C."/>
            <person name="Hillier L.W."/>
            <person name="Marshall Graves J.A."/>
            <person name="Birney E."/>
            <person name="Ponting C.P."/>
            <person name="Grutzner F."/>
            <person name="Belov K."/>
            <person name="Miller W."/>
            <person name="Clarke L."/>
            <person name="Chinwalla A.T."/>
            <person name="Yang S.P."/>
            <person name="Heger A."/>
            <person name="Locke D.P."/>
            <person name="Miethke P."/>
            <person name="Waters P.D."/>
            <person name="Veyrunes F."/>
            <person name="Fulton L."/>
            <person name="Fulton B."/>
            <person name="Graves T."/>
            <person name="Wallis J."/>
            <person name="Puente X.S."/>
            <person name="Lopez-Otin C."/>
            <person name="Ordonez G.R."/>
            <person name="Eichler E.E."/>
            <person name="Chen L."/>
            <person name="Cheng Z."/>
            <person name="Deakin J.E."/>
            <person name="Alsop A."/>
            <person name="Thompson K."/>
            <person name="Kirby P."/>
            <person name="Papenfuss A.T."/>
            <person name="Wakefield M.J."/>
            <person name="Olender T."/>
            <person name="Lancet D."/>
            <person name="Huttley G.A."/>
            <person name="Smit A.F."/>
            <person name="Pask A."/>
            <person name="Temple-Smith P."/>
            <person name="Batzer M.A."/>
            <person name="Walker J.A."/>
            <person name="Konkel M.K."/>
            <person name="Harris R.S."/>
            <person name="Whittington C.M."/>
            <person name="Wong E.S."/>
            <person name="Gemmell N.J."/>
            <person name="Buschiazzo E."/>
            <person name="Vargas Jentzsch I.M."/>
            <person name="Merkel A."/>
            <person name="Schmitz J."/>
            <person name="Zemann A."/>
            <person name="Churakov G."/>
            <person name="Kriegs J.O."/>
            <person name="Brosius J."/>
            <person name="Murchison E.P."/>
            <person name="Sachidanandam R."/>
            <person name="Smith C."/>
            <person name="Hannon G.J."/>
            <person name="Tsend-Ayush E."/>
            <person name="McMillan D."/>
            <person name="Attenborough R."/>
            <person name="Rens W."/>
            <person name="Ferguson-Smith M."/>
            <person name="Lefevre C.M."/>
            <person name="Sharp J.A."/>
            <person name="Nicholas K.R."/>
            <person name="Ray D.A."/>
            <person name="Kube M."/>
            <person name="Reinhardt R."/>
            <person name="Pringle T.H."/>
            <person name="Taylor J."/>
            <person name="Jones R.C."/>
            <person name="Nixon B."/>
            <person name="Dacheux J.L."/>
            <person name="Niwa H."/>
            <person name="Sekita Y."/>
            <person name="Huang X."/>
            <person name="Stark A."/>
            <person name="Kheradpour P."/>
            <person name="Kellis M."/>
            <person name="Flicek P."/>
            <person name="Chen Y."/>
            <person name="Webber C."/>
            <person name="Hardison R."/>
            <person name="Nelson J."/>
            <person name="Hallsworth-Pepin K."/>
            <person name="Delehaunty K."/>
            <person name="Markovic C."/>
            <person name="Minx P."/>
            <person name="Feng Y."/>
            <person name="Kremitzki C."/>
            <person name="Mitreva M."/>
            <person name="Glasscock J."/>
            <person name="Wylie T."/>
            <person name="Wohldmann P."/>
            <person name="Thiru P."/>
            <person name="Nhan M.N."/>
            <person name="Pohl C.S."/>
            <person name="Smith S.M."/>
            <person name="Hou S."/>
            <person name="Nefedov M."/>
            <person name="de Jong P.J."/>
            <person name="Renfree M.B."/>
            <person name="Mardis E.R."/>
            <person name="Wilson R.K."/>
        </authorList>
    </citation>
    <scope>NUCLEOTIDE SEQUENCE [LARGE SCALE GENOMIC DNA]</scope>
    <source>
        <strain evidence="7 8">Glennie</strain>
    </source>
</reference>
<proteinExistence type="predicted"/>
<name>F6W2U9_ORNAN</name>